<dbReference type="Proteomes" id="UP000016922">
    <property type="component" value="Unassembled WGS sequence"/>
</dbReference>
<comment type="subcellular location">
    <subcellularLocation>
        <location evidence="1">Nucleus</location>
    </subcellularLocation>
</comment>
<dbReference type="GO" id="GO:0005634">
    <property type="term" value="C:nucleus"/>
    <property type="evidence" value="ECO:0007669"/>
    <property type="project" value="UniProtKB-SubCell"/>
</dbReference>
<keyword evidence="5" id="KW-1185">Reference proteome</keyword>
<organism evidence="4 5">
    <name type="scientific">Glarea lozoyensis (strain ATCC 20868 / MF5171)</name>
    <dbReference type="NCBI Taxonomy" id="1116229"/>
    <lineage>
        <taxon>Eukaryota</taxon>
        <taxon>Fungi</taxon>
        <taxon>Dikarya</taxon>
        <taxon>Ascomycota</taxon>
        <taxon>Pezizomycotina</taxon>
        <taxon>Leotiomycetes</taxon>
        <taxon>Helotiales</taxon>
        <taxon>Helotiaceae</taxon>
        <taxon>Glarea</taxon>
    </lineage>
</organism>
<dbReference type="InterPro" id="IPR036864">
    <property type="entry name" value="Zn2-C6_fun-type_DNA-bd_sf"/>
</dbReference>
<evidence type="ECO:0000259" key="3">
    <source>
        <dbReference type="PROSITE" id="PS50048"/>
    </source>
</evidence>
<dbReference type="PROSITE" id="PS50048">
    <property type="entry name" value="ZN2_CY6_FUNGAL_2"/>
    <property type="match status" value="1"/>
</dbReference>
<proteinExistence type="predicted"/>
<evidence type="ECO:0000256" key="2">
    <source>
        <dbReference type="ARBA" id="ARBA00023242"/>
    </source>
</evidence>
<evidence type="ECO:0000256" key="1">
    <source>
        <dbReference type="ARBA" id="ARBA00004123"/>
    </source>
</evidence>
<dbReference type="Pfam" id="PF11951">
    <property type="entry name" value="Fungal_trans_2"/>
    <property type="match status" value="2"/>
</dbReference>
<dbReference type="GO" id="GO:0008270">
    <property type="term" value="F:zinc ion binding"/>
    <property type="evidence" value="ECO:0007669"/>
    <property type="project" value="InterPro"/>
</dbReference>
<accession>S3D4W8</accession>
<dbReference type="SMART" id="SM00066">
    <property type="entry name" value="GAL4"/>
    <property type="match status" value="1"/>
</dbReference>
<dbReference type="EMBL" id="KE145358">
    <property type="protein sequence ID" value="EPE32810.1"/>
    <property type="molecule type" value="Genomic_DNA"/>
</dbReference>
<keyword evidence="4" id="KW-0238">DNA-binding</keyword>
<dbReference type="Gene3D" id="4.10.240.10">
    <property type="entry name" value="Zn(2)-C6 fungal-type DNA-binding domain"/>
    <property type="match status" value="1"/>
</dbReference>
<dbReference type="AlphaFoldDB" id="S3D4W8"/>
<protein>
    <submittedName>
        <fullName evidence="4">Zn2/Cys6 DNA-binding protein</fullName>
    </submittedName>
</protein>
<dbReference type="SUPFAM" id="SSF57701">
    <property type="entry name" value="Zn2/Cys6 DNA-binding domain"/>
    <property type="match status" value="1"/>
</dbReference>
<dbReference type="KEGG" id="glz:GLAREA_05822"/>
<evidence type="ECO:0000313" key="5">
    <source>
        <dbReference type="Proteomes" id="UP000016922"/>
    </source>
</evidence>
<dbReference type="GeneID" id="19464876"/>
<dbReference type="HOGENOM" id="CLU_009030_4_0_1"/>
<name>S3D4W8_GLAL2</name>
<keyword evidence="2" id="KW-0539">Nucleus</keyword>
<dbReference type="CDD" id="cd00067">
    <property type="entry name" value="GAL4"/>
    <property type="match status" value="1"/>
</dbReference>
<dbReference type="OrthoDB" id="3477330at2759"/>
<dbReference type="eggNOG" id="ENOG502SHX6">
    <property type="taxonomic scope" value="Eukaryota"/>
</dbReference>
<dbReference type="PANTHER" id="PTHR37534:SF49">
    <property type="entry name" value="LYSINE BIOSYNTHESIS REGULATORY PROTEIN LYS14"/>
    <property type="match status" value="1"/>
</dbReference>
<dbReference type="GO" id="GO:0000976">
    <property type="term" value="F:transcription cis-regulatory region binding"/>
    <property type="evidence" value="ECO:0007669"/>
    <property type="project" value="TreeGrafter"/>
</dbReference>
<dbReference type="InterPro" id="IPR021858">
    <property type="entry name" value="Fun_TF"/>
</dbReference>
<dbReference type="PROSITE" id="PS00463">
    <property type="entry name" value="ZN2_CY6_FUNGAL_1"/>
    <property type="match status" value="1"/>
</dbReference>
<dbReference type="GO" id="GO:0000981">
    <property type="term" value="F:DNA-binding transcription factor activity, RNA polymerase II-specific"/>
    <property type="evidence" value="ECO:0007669"/>
    <property type="project" value="InterPro"/>
</dbReference>
<dbReference type="PANTHER" id="PTHR37534">
    <property type="entry name" value="TRANSCRIPTIONAL ACTIVATOR PROTEIN UGA3"/>
    <property type="match status" value="1"/>
</dbReference>
<dbReference type="InterPro" id="IPR001138">
    <property type="entry name" value="Zn2Cys6_DnaBD"/>
</dbReference>
<dbReference type="GO" id="GO:0045944">
    <property type="term" value="P:positive regulation of transcription by RNA polymerase II"/>
    <property type="evidence" value="ECO:0007669"/>
    <property type="project" value="TreeGrafter"/>
</dbReference>
<reference evidence="4 5" key="1">
    <citation type="journal article" date="2013" name="BMC Genomics">
        <title>Genomics-driven discovery of the pneumocandin biosynthetic gene cluster in the fungus Glarea lozoyensis.</title>
        <authorList>
            <person name="Chen L."/>
            <person name="Yue Q."/>
            <person name="Zhang X."/>
            <person name="Xiang M."/>
            <person name="Wang C."/>
            <person name="Li S."/>
            <person name="Che Y."/>
            <person name="Ortiz-Lopez F.J."/>
            <person name="Bills G.F."/>
            <person name="Liu X."/>
            <person name="An Z."/>
        </authorList>
    </citation>
    <scope>NUCLEOTIDE SEQUENCE [LARGE SCALE GENOMIC DNA]</scope>
    <source>
        <strain evidence="5">ATCC 20868 / MF5171</strain>
    </source>
</reference>
<dbReference type="RefSeq" id="XP_008079427.1">
    <property type="nucleotide sequence ID" value="XM_008081236.1"/>
</dbReference>
<evidence type="ECO:0000313" key="4">
    <source>
        <dbReference type="EMBL" id="EPE32810.1"/>
    </source>
</evidence>
<feature type="domain" description="Zn(2)-C6 fungal-type" evidence="3">
    <location>
        <begin position="31"/>
        <end position="59"/>
    </location>
</feature>
<sequence>MEYLQKLKPKSISRTKPRVTSKTSLKRTFTGCWTCRSRRVKCDERIPSCTPCEKFGQACAGYAQSLVWVTPNHKTYQHVSTWKGFVIHDASSVDELIERCDIVKDEIDNGRVSCLPFSVFQNSQCHLAEVEEAEALTECDNLSSPGNASAVEDSPVFTPSDLFTSSLQLLMPTADSRLTPAEANLFHHYVSRVAPMLLPLDDTGNPWATYPAMALHYSSVGQRYLLYALLAHAAILRANIGSDTENMLATGGKYYVLAMEELRKSLGEDKVDYLFRGSSKTWRHHYNAAWEFLQQQGKQKKWTRSEDAWYATQSFYLLRIMSETSLVRGERFHAHQIRVDSEDDIPLKEFSTNTHFGYTIGASNTLMSCISEINEYSQQGLIFGVDEATDEIVGNLRKQLEAFRTTTAVIQGLRVRSPNDACEGLCRHSAKQAHLRAYTAAALVYFHHEFYALPPMAMAPYVSEILNSISTFTELTKGNYTLWPIFIAAVEAYEEVDIRRFQELFRNACAVGMANRVQIQKLVERIWKIREAQASQTGQEKGLIRVDWKNVMHVLEMDVLLI</sequence>
<dbReference type="Pfam" id="PF00172">
    <property type="entry name" value="Zn_clus"/>
    <property type="match status" value="1"/>
</dbReference>
<gene>
    <name evidence="4" type="ORF">GLAREA_05822</name>
</gene>
<dbReference type="OMA" id="GNYTLWP"/>